<feature type="binding site" evidence="13">
    <location>
        <begin position="343"/>
        <end position="347"/>
    </location>
    <ligand>
        <name>FMN</name>
        <dbReference type="ChEBI" id="CHEBI:58210"/>
    </ligand>
</feature>
<keyword evidence="4 13" id="KW-0285">Flavoprotein</keyword>
<dbReference type="Gramene" id="Kaladp0059s0001.1.v1.1">
    <property type="protein sequence ID" value="Kaladp0059s0001.1.v1.1"/>
    <property type="gene ID" value="Kaladp0059s0001.v1.1"/>
</dbReference>
<name>A0A7N0UBG3_KALFE</name>
<dbReference type="OMA" id="IEMNMVF"/>
<dbReference type="EC" id="1.1.3.15" evidence="3"/>
<dbReference type="GO" id="GO:0050665">
    <property type="term" value="P:hydrogen peroxide biosynthetic process"/>
    <property type="evidence" value="ECO:0007669"/>
    <property type="project" value="UniProtKB-ARBA"/>
</dbReference>
<keyword evidence="7" id="KW-0576">Peroxisome</keyword>
<feature type="binding site" evidence="13">
    <location>
        <position position="315"/>
    </location>
    <ligand>
        <name>glyoxylate</name>
        <dbReference type="ChEBI" id="CHEBI:36655"/>
    </ligand>
</feature>
<evidence type="ECO:0000256" key="2">
    <source>
        <dbReference type="ARBA" id="ARBA00004275"/>
    </source>
</evidence>
<evidence type="ECO:0000256" key="7">
    <source>
        <dbReference type="ARBA" id="ARBA00023140"/>
    </source>
</evidence>
<evidence type="ECO:0000256" key="4">
    <source>
        <dbReference type="ARBA" id="ARBA00022630"/>
    </source>
</evidence>
<evidence type="ECO:0000256" key="1">
    <source>
        <dbReference type="ARBA" id="ARBA00001917"/>
    </source>
</evidence>
<feature type="domain" description="FMN hydroxy acid dehydrogenase" evidence="14">
    <location>
        <begin position="58"/>
        <end position="417"/>
    </location>
</feature>
<accession>A0A7N0UBG3</accession>
<dbReference type="Proteomes" id="UP000594263">
    <property type="component" value="Unplaced"/>
</dbReference>
<dbReference type="SUPFAM" id="SSF51395">
    <property type="entry name" value="FMN-linked oxidoreductases"/>
    <property type="match status" value="1"/>
</dbReference>
<protein>
    <recommendedName>
        <fullName evidence="3">(S)-2-hydroxy-acid oxidase</fullName>
        <ecNumber evidence="3">1.1.3.15</ecNumber>
    </recommendedName>
</protein>
<feature type="binding site" evidence="13">
    <location>
        <position position="224"/>
    </location>
    <ligand>
        <name>glyoxylate</name>
        <dbReference type="ChEBI" id="CHEBI:36655"/>
    </ligand>
</feature>
<dbReference type="Pfam" id="PF01070">
    <property type="entry name" value="FMN_dh"/>
    <property type="match status" value="1"/>
</dbReference>
<evidence type="ECO:0000256" key="6">
    <source>
        <dbReference type="ARBA" id="ARBA00023002"/>
    </source>
</evidence>
<evidence type="ECO:0000313" key="15">
    <source>
        <dbReference type="EnsemblPlants" id="Kaladp0059s0001.1.v1.1"/>
    </source>
</evidence>
<dbReference type="InterPro" id="IPR037396">
    <property type="entry name" value="FMN_HAD"/>
</dbReference>
<proteinExistence type="inferred from homology"/>
<dbReference type="GO" id="GO:0010181">
    <property type="term" value="F:FMN binding"/>
    <property type="evidence" value="ECO:0007669"/>
    <property type="project" value="InterPro"/>
</dbReference>
<feature type="binding site" evidence="13">
    <location>
        <position position="187"/>
    </location>
    <ligand>
        <name>FMN</name>
        <dbReference type="ChEBI" id="CHEBI:58210"/>
    </ligand>
</feature>
<dbReference type="InterPro" id="IPR013785">
    <property type="entry name" value="Aldolase_TIM"/>
</dbReference>
<comment type="catalytic activity">
    <reaction evidence="11">
        <text>2-hydroxyhexanoate + O2 = 2-oxohexanoate + H2O2</text>
        <dbReference type="Rhea" id="RHEA:69372"/>
        <dbReference type="ChEBI" id="CHEBI:15379"/>
        <dbReference type="ChEBI" id="CHEBI:16240"/>
        <dbReference type="ChEBI" id="CHEBI:35177"/>
        <dbReference type="ChEBI" id="CHEBI:133738"/>
    </reaction>
    <physiologicalReaction direction="left-to-right" evidence="11">
        <dbReference type="Rhea" id="RHEA:69373"/>
    </physiologicalReaction>
</comment>
<organism evidence="15 16">
    <name type="scientific">Kalanchoe fedtschenkoi</name>
    <name type="common">Lavender scallops</name>
    <name type="synonym">South American air plant</name>
    <dbReference type="NCBI Taxonomy" id="63787"/>
    <lineage>
        <taxon>Eukaryota</taxon>
        <taxon>Viridiplantae</taxon>
        <taxon>Streptophyta</taxon>
        <taxon>Embryophyta</taxon>
        <taxon>Tracheophyta</taxon>
        <taxon>Spermatophyta</taxon>
        <taxon>Magnoliopsida</taxon>
        <taxon>eudicotyledons</taxon>
        <taxon>Gunneridae</taxon>
        <taxon>Pentapetalae</taxon>
        <taxon>Saxifragales</taxon>
        <taxon>Crassulaceae</taxon>
        <taxon>Kalanchoe</taxon>
    </lineage>
</organism>
<feature type="binding site" evidence="13">
    <location>
        <position position="189"/>
    </location>
    <ligand>
        <name>glyoxylate</name>
        <dbReference type="ChEBI" id="CHEBI:36655"/>
    </ligand>
</feature>
<evidence type="ECO:0000256" key="10">
    <source>
        <dbReference type="ARBA" id="ARBA00029327"/>
    </source>
</evidence>
<dbReference type="InterPro" id="IPR000262">
    <property type="entry name" value="FMN-dep_DH"/>
</dbReference>
<comment type="catalytic activity">
    <reaction evidence="10">
        <text>2-hydroxyoctanoate + O2 = 2-oxooctanoate + H2O2</text>
        <dbReference type="Rhea" id="RHEA:67940"/>
        <dbReference type="ChEBI" id="CHEBI:15379"/>
        <dbReference type="ChEBI" id="CHEBI:16240"/>
        <dbReference type="ChEBI" id="CHEBI:133514"/>
        <dbReference type="ChEBI" id="CHEBI:176689"/>
    </reaction>
    <physiologicalReaction direction="left-to-right" evidence="10">
        <dbReference type="Rhea" id="RHEA:67941"/>
    </physiologicalReaction>
</comment>
<reference evidence="15" key="1">
    <citation type="submission" date="2021-01" db="UniProtKB">
        <authorList>
            <consortium name="EnsemblPlants"/>
        </authorList>
    </citation>
    <scope>IDENTIFICATION</scope>
</reference>
<evidence type="ECO:0000256" key="3">
    <source>
        <dbReference type="ARBA" id="ARBA00013087"/>
    </source>
</evidence>
<dbReference type="AlphaFoldDB" id="A0A7N0UBG3"/>
<evidence type="ECO:0000256" key="8">
    <source>
        <dbReference type="ARBA" id="ARBA00024042"/>
    </source>
</evidence>
<keyword evidence="16" id="KW-1185">Reference proteome</keyword>
<dbReference type="CDD" id="cd02809">
    <property type="entry name" value="alpha_hydroxyacid_oxid_FMN"/>
    <property type="match status" value="1"/>
</dbReference>
<dbReference type="EnsemblPlants" id="Kaladp0059s0001.1.v1.1">
    <property type="protein sequence ID" value="Kaladp0059s0001.1.v1.1"/>
    <property type="gene ID" value="Kaladp0059s0001.v1.1"/>
</dbReference>
<comment type="cofactor">
    <cofactor evidence="1">
        <name>FMN</name>
        <dbReference type="ChEBI" id="CHEBI:58210"/>
    </cofactor>
</comment>
<dbReference type="GO" id="GO:0005777">
    <property type="term" value="C:peroxisome"/>
    <property type="evidence" value="ECO:0007669"/>
    <property type="project" value="UniProtKB-SubCell"/>
</dbReference>
<dbReference type="PROSITE" id="PS00557">
    <property type="entry name" value="FMN_HYDROXY_ACID_DH_1"/>
    <property type="match status" value="1"/>
</dbReference>
<feature type="active site" description="Proton acceptor" evidence="12">
    <location>
        <position position="312"/>
    </location>
</feature>
<feature type="binding site" evidence="13">
    <location>
        <position position="215"/>
    </location>
    <ligand>
        <name>FMN</name>
        <dbReference type="ChEBI" id="CHEBI:58210"/>
    </ligand>
</feature>
<dbReference type="GO" id="GO:0003973">
    <property type="term" value="F:(S)-2-hydroxy-acid oxidase activity"/>
    <property type="evidence" value="ECO:0007669"/>
    <property type="project" value="UniProtKB-EC"/>
</dbReference>
<comment type="subcellular location">
    <subcellularLocation>
        <location evidence="2">Peroxisome</location>
    </subcellularLocation>
</comment>
<dbReference type="PROSITE" id="PS51349">
    <property type="entry name" value="FMN_HYDROXY_ACID_DH_2"/>
    <property type="match status" value="1"/>
</dbReference>
<dbReference type="GO" id="GO:0042742">
    <property type="term" value="P:defense response to bacterium"/>
    <property type="evidence" value="ECO:0007669"/>
    <property type="project" value="UniProtKB-ARBA"/>
</dbReference>
<evidence type="ECO:0000256" key="11">
    <source>
        <dbReference type="ARBA" id="ARBA00051933"/>
    </source>
</evidence>
<feature type="binding site" evidence="13">
    <location>
        <position position="84"/>
    </location>
    <ligand>
        <name>glyoxylate</name>
        <dbReference type="ChEBI" id="CHEBI:36655"/>
    </ligand>
</feature>
<feature type="binding site" evidence="13">
    <location>
        <position position="288"/>
    </location>
    <ligand>
        <name>FMN</name>
        <dbReference type="ChEBI" id="CHEBI:58210"/>
    </ligand>
</feature>
<feature type="binding site" evidence="13">
    <location>
        <position position="310"/>
    </location>
    <ligand>
        <name>FMN</name>
        <dbReference type="ChEBI" id="CHEBI:58210"/>
    </ligand>
</feature>
<comment type="catalytic activity">
    <reaction evidence="9">
        <text>a (2S)-2-hydroxycarboxylate + O2 = a 2-oxocarboxylate + H2O2</text>
        <dbReference type="Rhea" id="RHEA:16789"/>
        <dbReference type="ChEBI" id="CHEBI:15379"/>
        <dbReference type="ChEBI" id="CHEBI:16240"/>
        <dbReference type="ChEBI" id="CHEBI:35179"/>
        <dbReference type="ChEBI" id="CHEBI:58123"/>
        <dbReference type="EC" id="1.1.3.15"/>
    </reaction>
    <physiologicalReaction direction="left-to-right" evidence="9">
        <dbReference type="Rhea" id="RHEA:16790"/>
    </physiologicalReaction>
</comment>
<evidence type="ECO:0000256" key="12">
    <source>
        <dbReference type="PIRSR" id="PIRSR000138-1"/>
    </source>
</evidence>
<evidence type="ECO:0000259" key="14">
    <source>
        <dbReference type="PROSITE" id="PS51349"/>
    </source>
</evidence>
<feature type="binding site" evidence="13">
    <location>
        <position position="312"/>
    </location>
    <ligand>
        <name>glyoxylate</name>
        <dbReference type="ChEBI" id="CHEBI:36655"/>
    </ligand>
</feature>
<feature type="binding site" evidence="13">
    <location>
        <begin position="137"/>
        <end position="139"/>
    </location>
    <ligand>
        <name>FMN</name>
        <dbReference type="ChEBI" id="CHEBI:58210"/>
    </ligand>
</feature>
<keyword evidence="5 13" id="KW-0288">FMN</keyword>
<dbReference type="PIRSF" id="PIRSF000138">
    <property type="entry name" value="Al-hdrx_acd_dh"/>
    <property type="match status" value="1"/>
</dbReference>
<evidence type="ECO:0000256" key="13">
    <source>
        <dbReference type="PIRSR" id="PIRSR000138-2"/>
    </source>
</evidence>
<dbReference type="PANTHER" id="PTHR10578">
    <property type="entry name" value="S -2-HYDROXY-ACID OXIDASE-RELATED"/>
    <property type="match status" value="1"/>
</dbReference>
<comment type="similarity">
    <text evidence="8">Belongs to the FMN-dependent alpha-hydroxy acid dehydrogenase family.</text>
</comment>
<sequence>MPFNHFSHQPRLIYALPTLVDRTLSLSSFCGSPDANLDFNHLTLRSLVTHSLQLKKMGSEFEPVNVNGFQELAKQLLPKMYYDYFAGGAEDEHTLKDNLKAFSRIMIRPRVLVDVSRIDSSTTILGFKISTPVMVAPTALHQLAHLDGEVATARAAAACDTIMVLSYNSMRTIEEVASSCSGIRFFQIYVYKRRDITAQLVQRAENNGFKAIVLTADTPRLGRREADIRNKMIQPELKNFEGLLSTKADSETGGSNLQAFVDGTFDASLSWKDIQWLKSITKLPILIKGVLTHEDAILALDAGADGIIVSNHGARQLDYAPATISVLEEVVNAVRGKIPVLLDGGVRRGTDVFKAIALGAQGVLIGRPVIFGLAAKGEFGVKRVLRMLKDEFELSMALAGCPNLRDITRRHVRTEQEKRQSML</sequence>
<keyword evidence="6" id="KW-0560">Oxidoreductase</keyword>
<evidence type="ECO:0000256" key="9">
    <source>
        <dbReference type="ARBA" id="ARBA00029325"/>
    </source>
</evidence>
<dbReference type="Gene3D" id="3.20.20.70">
    <property type="entry name" value="Aldolase class I"/>
    <property type="match status" value="1"/>
</dbReference>
<evidence type="ECO:0000256" key="5">
    <source>
        <dbReference type="ARBA" id="ARBA00022643"/>
    </source>
</evidence>
<dbReference type="InterPro" id="IPR008259">
    <property type="entry name" value="FMN_hydac_DH_AS"/>
</dbReference>
<feature type="binding site" evidence="13">
    <location>
        <position position="166"/>
    </location>
    <ligand>
        <name>FMN</name>
        <dbReference type="ChEBI" id="CHEBI:58210"/>
    </ligand>
</feature>
<feature type="binding site" evidence="13">
    <location>
        <begin position="366"/>
        <end position="367"/>
    </location>
    <ligand>
        <name>FMN</name>
        <dbReference type="ChEBI" id="CHEBI:58210"/>
    </ligand>
</feature>
<dbReference type="InterPro" id="IPR012133">
    <property type="entry name" value="Alpha-hydoxy_acid_DH_FMN"/>
</dbReference>
<evidence type="ECO:0000313" key="16">
    <source>
        <dbReference type="Proteomes" id="UP000594263"/>
    </source>
</evidence>
<dbReference type="PANTHER" id="PTHR10578:SF67">
    <property type="entry name" value="PEROXISOMAL (S)-2-HYDROXYACID OXIDASE GLO3"/>
    <property type="match status" value="1"/>
</dbReference>
<dbReference type="FunFam" id="3.20.20.70:FF:000204">
    <property type="entry name" value="Peroxisomal (S)-2-hydroxy-acid oxidase GLO4"/>
    <property type="match status" value="1"/>
</dbReference>